<protein>
    <submittedName>
        <fullName evidence="4">Response regulator</fullName>
    </submittedName>
</protein>
<feature type="domain" description="Response regulatory" evidence="3">
    <location>
        <begin position="6"/>
        <end position="125"/>
    </location>
</feature>
<dbReference type="EMBL" id="CP042306">
    <property type="protein sequence ID" value="QDZ08261.1"/>
    <property type="molecule type" value="Genomic_DNA"/>
</dbReference>
<dbReference type="InterPro" id="IPR001789">
    <property type="entry name" value="Sig_transdc_resp-reg_receiver"/>
</dbReference>
<feature type="modified residue" description="4-aspartylphosphate" evidence="2">
    <location>
        <position position="58"/>
    </location>
</feature>
<dbReference type="AlphaFoldDB" id="A0A5B8LJI0"/>
<dbReference type="KEGG" id="spai:FPZ24_12900"/>
<evidence type="ECO:0000313" key="5">
    <source>
        <dbReference type="Proteomes" id="UP000315673"/>
    </source>
</evidence>
<reference evidence="4 5" key="1">
    <citation type="submission" date="2019-07" db="EMBL/GenBank/DDBJ databases">
        <title>Full genome sequence of Sphingomonas sp. 4R-6-7(HKS19).</title>
        <authorList>
            <person name="Im W.-T."/>
        </authorList>
    </citation>
    <scope>NUCLEOTIDE SEQUENCE [LARGE SCALE GENOMIC DNA]</scope>
    <source>
        <strain evidence="4 5">HKS19</strain>
    </source>
</reference>
<dbReference type="InterPro" id="IPR011006">
    <property type="entry name" value="CheY-like_superfamily"/>
</dbReference>
<keyword evidence="1 2" id="KW-0597">Phosphoprotein</keyword>
<dbReference type="OrthoDB" id="9800897at2"/>
<organism evidence="4 5">
    <name type="scientific">Sphingomonas panacisoli</name>
    <dbReference type="NCBI Taxonomy" id="1813879"/>
    <lineage>
        <taxon>Bacteria</taxon>
        <taxon>Pseudomonadati</taxon>
        <taxon>Pseudomonadota</taxon>
        <taxon>Alphaproteobacteria</taxon>
        <taxon>Sphingomonadales</taxon>
        <taxon>Sphingomonadaceae</taxon>
        <taxon>Sphingomonas</taxon>
    </lineage>
</organism>
<evidence type="ECO:0000256" key="2">
    <source>
        <dbReference type="PROSITE-ProRule" id="PRU00169"/>
    </source>
</evidence>
<proteinExistence type="predicted"/>
<dbReference type="PROSITE" id="PS50110">
    <property type="entry name" value="RESPONSE_REGULATORY"/>
    <property type="match status" value="1"/>
</dbReference>
<dbReference type="Proteomes" id="UP000315673">
    <property type="component" value="Chromosome"/>
</dbReference>
<dbReference type="Pfam" id="PF00072">
    <property type="entry name" value="Response_reg"/>
    <property type="match status" value="1"/>
</dbReference>
<keyword evidence="5" id="KW-1185">Reference proteome</keyword>
<dbReference type="PANTHER" id="PTHR44591">
    <property type="entry name" value="STRESS RESPONSE REGULATOR PROTEIN 1"/>
    <property type="match status" value="1"/>
</dbReference>
<evidence type="ECO:0000256" key="1">
    <source>
        <dbReference type="ARBA" id="ARBA00022553"/>
    </source>
</evidence>
<accession>A0A5B8LJI0</accession>
<dbReference type="InterPro" id="IPR050595">
    <property type="entry name" value="Bact_response_regulator"/>
</dbReference>
<evidence type="ECO:0000313" key="4">
    <source>
        <dbReference type="EMBL" id="QDZ08261.1"/>
    </source>
</evidence>
<evidence type="ECO:0000259" key="3">
    <source>
        <dbReference type="PROSITE" id="PS50110"/>
    </source>
</evidence>
<dbReference type="RefSeq" id="WP_146572607.1">
    <property type="nucleotide sequence ID" value="NZ_CP042306.1"/>
</dbReference>
<dbReference type="PANTHER" id="PTHR44591:SF22">
    <property type="entry name" value="CHEY SUBFAMILY"/>
    <property type="match status" value="1"/>
</dbReference>
<sequence length="128" mass="13889">MTGPLKLLYVDDDRDIRTIVEMALSLDPTIDVRTAISGQEAVAFAATTDWRPDVLVLDIMMPGMDGLATLRALRELPGLGATPALFITAKARDADIARYRDEGAAGVILKPFDPLQLATEIRTLIARP</sequence>
<dbReference type="SUPFAM" id="SSF52172">
    <property type="entry name" value="CheY-like"/>
    <property type="match status" value="1"/>
</dbReference>
<name>A0A5B8LJI0_9SPHN</name>
<dbReference type="SMART" id="SM00448">
    <property type="entry name" value="REC"/>
    <property type="match status" value="1"/>
</dbReference>
<gene>
    <name evidence="4" type="ORF">FPZ24_12900</name>
</gene>
<dbReference type="GO" id="GO:0000160">
    <property type="term" value="P:phosphorelay signal transduction system"/>
    <property type="evidence" value="ECO:0007669"/>
    <property type="project" value="InterPro"/>
</dbReference>
<dbReference type="Gene3D" id="3.40.50.2300">
    <property type="match status" value="1"/>
</dbReference>